<name>A0A0A9XGW1_LYGHE</name>
<dbReference type="EMBL" id="GBHO01024703">
    <property type="protein sequence ID" value="JAG18901.1"/>
    <property type="molecule type" value="Transcribed_RNA"/>
</dbReference>
<dbReference type="AlphaFoldDB" id="A0A0A9XGW1"/>
<sequence>FCCGQRNHLARDCSLRWKTCGYCNVKGHVEAACRKRKGKGKSKLYHLEEEDPVDEGSDSDFYPIIEVLGNRKENDPANENDANLTLNCNNFLGNSYGNIEANPEFIIVELNNIPVKMEIGRKVDAVITDY</sequence>
<feature type="non-terminal residue" evidence="1">
    <location>
        <position position="1"/>
    </location>
</feature>
<dbReference type="Gene3D" id="4.10.60.10">
    <property type="entry name" value="Zinc finger, CCHC-type"/>
    <property type="match status" value="1"/>
</dbReference>
<proteinExistence type="predicted"/>
<reference evidence="1" key="2">
    <citation type="submission" date="2014-07" db="EMBL/GenBank/DDBJ databases">
        <authorList>
            <person name="Hull J."/>
        </authorList>
    </citation>
    <scope>NUCLEOTIDE SEQUENCE</scope>
</reference>
<evidence type="ECO:0000313" key="1">
    <source>
        <dbReference type="EMBL" id="JAG18901.1"/>
    </source>
</evidence>
<gene>
    <name evidence="1" type="primary">gag_26</name>
    <name evidence="1" type="ORF">CM83_105560</name>
</gene>
<organism evidence="1">
    <name type="scientific">Lygus hesperus</name>
    <name type="common">Western plant bug</name>
    <dbReference type="NCBI Taxonomy" id="30085"/>
    <lineage>
        <taxon>Eukaryota</taxon>
        <taxon>Metazoa</taxon>
        <taxon>Ecdysozoa</taxon>
        <taxon>Arthropoda</taxon>
        <taxon>Hexapoda</taxon>
        <taxon>Insecta</taxon>
        <taxon>Pterygota</taxon>
        <taxon>Neoptera</taxon>
        <taxon>Paraneoptera</taxon>
        <taxon>Hemiptera</taxon>
        <taxon>Heteroptera</taxon>
        <taxon>Panheteroptera</taxon>
        <taxon>Cimicomorpha</taxon>
        <taxon>Miridae</taxon>
        <taxon>Mirini</taxon>
        <taxon>Lygus</taxon>
    </lineage>
</organism>
<reference evidence="1" key="1">
    <citation type="journal article" date="2014" name="PLoS ONE">
        <title>Transcriptome-Based Identification of ABC Transporters in the Western Tarnished Plant Bug Lygus hesperus.</title>
        <authorList>
            <person name="Hull J.J."/>
            <person name="Chaney K."/>
            <person name="Geib S.M."/>
            <person name="Fabrick J.A."/>
            <person name="Brent C.S."/>
            <person name="Walsh D."/>
            <person name="Lavine L.C."/>
        </authorList>
    </citation>
    <scope>NUCLEOTIDE SEQUENCE</scope>
</reference>
<accession>A0A0A9XGW1</accession>
<protein>
    <submittedName>
        <fullName evidence="1">Gag polyprotein</fullName>
    </submittedName>
</protein>